<dbReference type="EMBL" id="CAEZVF010000072">
    <property type="protein sequence ID" value="CAB4621376.1"/>
    <property type="molecule type" value="Genomic_DNA"/>
</dbReference>
<reference evidence="3" key="1">
    <citation type="submission" date="2020-05" db="EMBL/GenBank/DDBJ databases">
        <authorList>
            <person name="Chiriac C."/>
            <person name="Salcher M."/>
            <person name="Ghai R."/>
            <person name="Kavagutti S V."/>
        </authorList>
    </citation>
    <scope>NUCLEOTIDE SEQUENCE</scope>
</reference>
<evidence type="ECO:0000259" key="1">
    <source>
        <dbReference type="Pfam" id="PF13280"/>
    </source>
</evidence>
<dbReference type="InterPro" id="IPR026881">
    <property type="entry name" value="WYL_dom"/>
</dbReference>
<name>A0A6J6I7J9_9ZZZZ</name>
<protein>
    <submittedName>
        <fullName evidence="3">Unannotated protein</fullName>
    </submittedName>
</protein>
<dbReference type="Pfam" id="PF25583">
    <property type="entry name" value="WCX"/>
    <property type="match status" value="1"/>
</dbReference>
<dbReference type="PANTHER" id="PTHR34580:SF3">
    <property type="entry name" value="PROTEIN PAFB"/>
    <property type="match status" value="1"/>
</dbReference>
<accession>A0A6J6I7J9</accession>
<feature type="domain" description="WYL" evidence="1">
    <location>
        <begin position="37"/>
        <end position="98"/>
    </location>
</feature>
<dbReference type="InterPro" id="IPR057727">
    <property type="entry name" value="WCX_dom"/>
</dbReference>
<dbReference type="PROSITE" id="PS52050">
    <property type="entry name" value="WYL"/>
    <property type="match status" value="1"/>
</dbReference>
<feature type="domain" description="WCX" evidence="2">
    <location>
        <begin position="133"/>
        <end position="204"/>
    </location>
</feature>
<dbReference type="PANTHER" id="PTHR34580">
    <property type="match status" value="1"/>
</dbReference>
<dbReference type="InterPro" id="IPR051534">
    <property type="entry name" value="CBASS_pafABC_assoc_protein"/>
</dbReference>
<organism evidence="3">
    <name type="scientific">freshwater metagenome</name>
    <dbReference type="NCBI Taxonomy" id="449393"/>
    <lineage>
        <taxon>unclassified sequences</taxon>
        <taxon>metagenomes</taxon>
        <taxon>ecological metagenomes</taxon>
    </lineage>
</organism>
<dbReference type="Pfam" id="PF13280">
    <property type="entry name" value="WYL"/>
    <property type="match status" value="1"/>
</dbReference>
<gene>
    <name evidence="3" type="ORF">UFOPK1939_00589</name>
</gene>
<evidence type="ECO:0000313" key="3">
    <source>
        <dbReference type="EMBL" id="CAB4621376.1"/>
    </source>
</evidence>
<dbReference type="AlphaFoldDB" id="A0A6J6I7J9"/>
<proteinExistence type="predicted"/>
<evidence type="ECO:0000259" key="2">
    <source>
        <dbReference type="Pfam" id="PF25583"/>
    </source>
</evidence>
<sequence>MQSTAAEALRKLGVASELVDLPPVSTSLGASEECFPTAYIAVRDRRTVEFAYLKVAAPHAEARRVQPYTLASHRGSWYLIGHDLDRDAIRSFRLSRVTGTMALTGEPGSAPPAPADLTRAAVLEMITPENTGVDASIRVRKDHGHALRRQATSIRIGEDEWDTVEINGVDLTRLTAQVCALGPVAIADSPAELRAAVIESLTKVAQVHQ</sequence>